<evidence type="ECO:0000256" key="1">
    <source>
        <dbReference type="ARBA" id="ARBA00004571"/>
    </source>
</evidence>
<keyword evidence="8" id="KW-0732">Signal</keyword>
<dbReference type="SUPFAM" id="SSF49452">
    <property type="entry name" value="Starch-binding domain-like"/>
    <property type="match status" value="1"/>
</dbReference>
<dbReference type="RefSeq" id="WP_142902397.1">
    <property type="nucleotide sequence ID" value="NZ_ML660087.1"/>
</dbReference>
<dbReference type="InterPro" id="IPR013784">
    <property type="entry name" value="Carb-bd-like_fold"/>
</dbReference>
<organism evidence="10 11">
    <name type="scientific">Exilibacterium tricleocarpae</name>
    <dbReference type="NCBI Taxonomy" id="2591008"/>
    <lineage>
        <taxon>Bacteria</taxon>
        <taxon>Pseudomonadati</taxon>
        <taxon>Pseudomonadota</taxon>
        <taxon>Gammaproteobacteria</taxon>
        <taxon>Cellvibrionales</taxon>
        <taxon>Cellvibrionaceae</taxon>
        <taxon>Exilibacterium</taxon>
    </lineage>
</organism>
<dbReference type="Gene3D" id="2.60.40.1120">
    <property type="entry name" value="Carboxypeptidase-like, regulatory domain"/>
    <property type="match status" value="1"/>
</dbReference>
<dbReference type="Proteomes" id="UP000319732">
    <property type="component" value="Unassembled WGS sequence"/>
</dbReference>
<keyword evidence="6 7" id="KW-0998">Cell outer membrane</keyword>
<dbReference type="Pfam" id="PF13620">
    <property type="entry name" value="CarboxypepD_reg"/>
    <property type="match status" value="1"/>
</dbReference>
<dbReference type="OrthoDB" id="9768147at2"/>
<dbReference type="InterPro" id="IPR057601">
    <property type="entry name" value="Oar-like_b-barrel"/>
</dbReference>
<evidence type="ECO:0000256" key="3">
    <source>
        <dbReference type="ARBA" id="ARBA00022452"/>
    </source>
</evidence>
<dbReference type="PANTHER" id="PTHR30069:SF46">
    <property type="entry name" value="OAR PROTEIN"/>
    <property type="match status" value="1"/>
</dbReference>
<gene>
    <name evidence="10" type="ORF">FKG94_01450</name>
</gene>
<comment type="similarity">
    <text evidence="7">Belongs to the TonB-dependent receptor family.</text>
</comment>
<protein>
    <submittedName>
        <fullName evidence="10">TonB-dependent receptor</fullName>
    </submittedName>
</protein>
<dbReference type="Gene3D" id="2.40.170.20">
    <property type="entry name" value="TonB-dependent receptor, beta-barrel domain"/>
    <property type="match status" value="1"/>
</dbReference>
<dbReference type="GO" id="GO:0044718">
    <property type="term" value="P:siderophore transmembrane transport"/>
    <property type="evidence" value="ECO:0007669"/>
    <property type="project" value="TreeGrafter"/>
</dbReference>
<dbReference type="InterPro" id="IPR039426">
    <property type="entry name" value="TonB-dep_rcpt-like"/>
</dbReference>
<feature type="domain" description="TonB-dependent transporter Oar-like beta-barrel" evidence="9">
    <location>
        <begin position="337"/>
        <end position="863"/>
    </location>
</feature>
<keyword evidence="11" id="KW-1185">Reference proteome</keyword>
<keyword evidence="3 7" id="KW-1134">Transmembrane beta strand</keyword>
<evidence type="ECO:0000313" key="11">
    <source>
        <dbReference type="Proteomes" id="UP000319732"/>
    </source>
</evidence>
<evidence type="ECO:0000259" key="9">
    <source>
        <dbReference type="Pfam" id="PF25183"/>
    </source>
</evidence>
<comment type="subcellular location">
    <subcellularLocation>
        <location evidence="1 7">Cell outer membrane</location>
        <topology evidence="1 7">Multi-pass membrane protein</topology>
    </subcellularLocation>
</comment>
<keyword evidence="5 7" id="KW-0472">Membrane</keyword>
<dbReference type="Pfam" id="PF25183">
    <property type="entry name" value="OMP_b-brl_4"/>
    <property type="match status" value="2"/>
</dbReference>
<keyword evidence="4 7" id="KW-0812">Transmembrane</keyword>
<proteinExistence type="inferred from homology"/>
<dbReference type="GO" id="GO:0015344">
    <property type="term" value="F:siderophore uptake transmembrane transporter activity"/>
    <property type="evidence" value="ECO:0007669"/>
    <property type="project" value="TreeGrafter"/>
</dbReference>
<keyword evidence="10" id="KW-0675">Receptor</keyword>
<evidence type="ECO:0000256" key="5">
    <source>
        <dbReference type="ARBA" id="ARBA00023136"/>
    </source>
</evidence>
<feature type="signal peptide" evidence="8">
    <location>
        <begin position="1"/>
        <end position="27"/>
    </location>
</feature>
<feature type="chain" id="PRO_5022229997" evidence="8">
    <location>
        <begin position="28"/>
        <end position="980"/>
    </location>
</feature>
<dbReference type="GO" id="GO:0030246">
    <property type="term" value="F:carbohydrate binding"/>
    <property type="evidence" value="ECO:0007669"/>
    <property type="project" value="InterPro"/>
</dbReference>
<dbReference type="AlphaFoldDB" id="A0A545U9U0"/>
<evidence type="ECO:0000256" key="8">
    <source>
        <dbReference type="SAM" id="SignalP"/>
    </source>
</evidence>
<dbReference type="PANTHER" id="PTHR30069">
    <property type="entry name" value="TONB-DEPENDENT OUTER MEMBRANE RECEPTOR"/>
    <property type="match status" value="1"/>
</dbReference>
<sequence>MNHYSYWLKTWACSLILVAMTIPPALGQIEAASLRGKIVFADTAKAGVEVVAVDIERGYTSTAITRADGSYIFVGMKPGRYRIYVGDAGAEQSETITLRIGQTASLDFDINAAPGGGMDEIVVVAERIENFQGGEVGTTITPEMMARLPQVTRNFLSFAELAPGVKFNQGADGSTSIRGGAQHQRGVNVFLDGVSQKDYVLKGGITGQDTSRGNPFPQSAVGEYKVITQNYKAEYDHVGSTAITAVTRSGTNEFHGDFFYDYTNQSLRSRTPVEEKTGEKVDSSQEQYGFTWSGPIIKDKLHFFASYERKNNEDPRDVIATTTAAPLPAELLALTGRKISEFEEDLFFGKLNWSIDQAQALEASIKYRDESETTGFGGVNTRSYGSSRDQEDVRVQVKHTYSTPSWQNEARITYEDSSWNPNPLTSGIGTVLHNSARQTILNLGAGRNFQDKGQEGWSLQNDFTFTDIEWHGSHVIKAGIKYKEITLKTVQLQPFNPQYYYNVEFNGPDTFALVQPYRVEWGVGVAGFDNRGAIESDNTQLGIYIQDDWYVTDRLTLNLGIRWDYEETPVYKDYVTPPDVVDALRNWENINNPNAGFDINDWISTGSNRDYFTGAWQPRLGFSYTLDSASRHTLFGGYGRSYDRNQFDFLQVEQTKGTFAARSFFFEGDPDNPCSGDTCVPWDPIYLTQEGLDSLLASTSGAGREINLLNNDLDVPYSDQFSLGVRSSWDSDWRTEVTLSRVESKNGFNWLLGNRREDGSFFAPGTIWQAPFGISPPGFSNLILSSNDLESRTNALFVKIERPHLDNWGFSLAYTYTDAEENWRYNGTFTLAYPSVDFHGWQDAIGVSDHRIIATGTYDLPWGIFLSGKLTLASTPPFQYTDCLDGPDQCFFDRIEPDDGEFRQLDVALSKEFAAGFGLFGDDSTFRIRLDILNLFDTRNWRSYDLTTGNRDNPNANFGRHRDELEGPSRTAKLSVGWSW</sequence>
<feature type="domain" description="TonB-dependent transporter Oar-like beta-barrel" evidence="9">
    <location>
        <begin position="246"/>
        <end position="322"/>
    </location>
</feature>
<evidence type="ECO:0000256" key="2">
    <source>
        <dbReference type="ARBA" id="ARBA00022448"/>
    </source>
</evidence>
<dbReference type="InterPro" id="IPR036942">
    <property type="entry name" value="Beta-barrel_TonB_sf"/>
</dbReference>
<dbReference type="GO" id="GO:0009279">
    <property type="term" value="C:cell outer membrane"/>
    <property type="evidence" value="ECO:0007669"/>
    <property type="project" value="UniProtKB-SubCell"/>
</dbReference>
<keyword evidence="2 7" id="KW-0813">Transport</keyword>
<reference evidence="10 11" key="1">
    <citation type="submission" date="2019-06" db="EMBL/GenBank/DDBJ databases">
        <title>Whole genome sequence for Cellvibrionaceae sp. R142.</title>
        <authorList>
            <person name="Wang G."/>
        </authorList>
    </citation>
    <scope>NUCLEOTIDE SEQUENCE [LARGE SCALE GENOMIC DNA]</scope>
    <source>
        <strain evidence="10 11">R142</strain>
    </source>
</reference>
<comment type="caution">
    <text evidence="10">The sequence shown here is derived from an EMBL/GenBank/DDBJ whole genome shotgun (WGS) entry which is preliminary data.</text>
</comment>
<dbReference type="SUPFAM" id="SSF56935">
    <property type="entry name" value="Porins"/>
    <property type="match status" value="1"/>
</dbReference>
<dbReference type="PROSITE" id="PS52016">
    <property type="entry name" value="TONB_DEPENDENT_REC_3"/>
    <property type="match status" value="1"/>
</dbReference>
<name>A0A545U9U0_9GAMM</name>
<evidence type="ECO:0000256" key="6">
    <source>
        <dbReference type="ARBA" id="ARBA00023237"/>
    </source>
</evidence>
<evidence type="ECO:0000256" key="4">
    <source>
        <dbReference type="ARBA" id="ARBA00022692"/>
    </source>
</evidence>
<evidence type="ECO:0000256" key="7">
    <source>
        <dbReference type="PROSITE-ProRule" id="PRU01360"/>
    </source>
</evidence>
<evidence type="ECO:0000313" key="10">
    <source>
        <dbReference type="EMBL" id="TQV86244.1"/>
    </source>
</evidence>
<dbReference type="EMBL" id="VHSG01000002">
    <property type="protein sequence ID" value="TQV86244.1"/>
    <property type="molecule type" value="Genomic_DNA"/>
</dbReference>
<accession>A0A545U9U0</accession>